<evidence type="ECO:0000313" key="3">
    <source>
        <dbReference type="EMBL" id="XBY43781.1"/>
    </source>
</evidence>
<dbReference type="PANTHER" id="PTHR42951:SF4">
    <property type="entry name" value="ACYL-COENZYME A THIOESTERASE MBLAC2"/>
    <property type="match status" value="1"/>
</dbReference>
<dbReference type="InterPro" id="IPR001279">
    <property type="entry name" value="Metallo-B-lactamas"/>
</dbReference>
<dbReference type="KEGG" id="mflg:ABS361_17135"/>
<feature type="domain" description="Metallo-beta-lactamase" evidence="2">
    <location>
        <begin position="72"/>
        <end position="261"/>
    </location>
</feature>
<protein>
    <submittedName>
        <fullName evidence="3">MBL fold metallo-hydrolase</fullName>
    </submittedName>
</protein>
<gene>
    <name evidence="3" type="ORF">ABS361_17135</name>
</gene>
<dbReference type="PANTHER" id="PTHR42951">
    <property type="entry name" value="METALLO-BETA-LACTAMASE DOMAIN-CONTAINING"/>
    <property type="match status" value="1"/>
</dbReference>
<evidence type="ECO:0000259" key="2">
    <source>
        <dbReference type="SMART" id="SM00849"/>
    </source>
</evidence>
<dbReference type="SUPFAM" id="SSF56281">
    <property type="entry name" value="Metallo-hydrolase/oxidoreductase"/>
    <property type="match status" value="1"/>
</dbReference>
<dbReference type="InterPro" id="IPR036866">
    <property type="entry name" value="RibonucZ/Hydroxyglut_hydro"/>
</dbReference>
<dbReference type="RefSeq" id="WP_407048883.1">
    <property type="nucleotide sequence ID" value="NZ_CP158568.1"/>
</dbReference>
<evidence type="ECO:0000256" key="1">
    <source>
        <dbReference type="ARBA" id="ARBA00005250"/>
    </source>
</evidence>
<dbReference type="EMBL" id="CP158568">
    <property type="protein sequence ID" value="XBY43781.1"/>
    <property type="molecule type" value="Genomic_DNA"/>
</dbReference>
<reference evidence="3" key="1">
    <citation type="submission" date="2024-06" db="EMBL/GenBank/DDBJ databases">
        <title>Methylostella associata gen. nov., sp. nov., a novel Ancalomicrobiaceae-affiliated facultatively methylotrophic bacteria that feed on methanotrophs of the genus Methylococcus.</title>
        <authorList>
            <person name="Saltykova V."/>
            <person name="Danilova O.V."/>
            <person name="Oshkin I.Y."/>
            <person name="Belova S.E."/>
            <person name="Pimenov N.V."/>
            <person name="Dedysh S.N."/>
        </authorList>
    </citation>
    <scope>NUCLEOTIDE SEQUENCE</scope>
    <source>
        <strain evidence="3">S20</strain>
    </source>
</reference>
<sequence length="336" mass="36406">MTLSRRRILKNGALAISATSAGMTELMAMLATAAAAERGPPVPDHPLQRLSPHVHMVWSPDGFPTPQNQGMMSNIVFVVGSAGVMVIDSGASVQIAEMTVRQLRRLTDKAVIGVVNTHYHGDHWLGNQAFRAAYGADLPIYALAPTRMAIEGAVGRFWHEAMNRWTNDATVGTDIVPPNRDIAHGDTLSLGDVTLRLHHYGRAHTDADVAVEVIEDGVMCVGDILMDRRIANMEDGSYQGTFEAIDKLIAASRTTIWVPAHGEAGTAVLTWQRELFAGIWESCVEAVKQGIPLEGALAFTLKDPRVASRAAETKGWANNIGKYVSLAYLEAEQAQF</sequence>
<dbReference type="InterPro" id="IPR050855">
    <property type="entry name" value="NDM-1-like"/>
</dbReference>
<proteinExistence type="inferred from homology"/>
<dbReference type="InterPro" id="IPR006311">
    <property type="entry name" value="TAT_signal"/>
</dbReference>
<dbReference type="Pfam" id="PF00753">
    <property type="entry name" value="Lactamase_B"/>
    <property type="match status" value="1"/>
</dbReference>
<dbReference type="PROSITE" id="PS51318">
    <property type="entry name" value="TAT"/>
    <property type="match status" value="1"/>
</dbReference>
<dbReference type="Gene3D" id="3.60.15.10">
    <property type="entry name" value="Ribonuclease Z/Hydroxyacylglutathione hydrolase-like"/>
    <property type="match status" value="1"/>
</dbReference>
<dbReference type="SMART" id="SM00849">
    <property type="entry name" value="Lactamase_B"/>
    <property type="match status" value="1"/>
</dbReference>
<accession>A0AAU7X6T5</accession>
<comment type="similarity">
    <text evidence="1">Belongs to the metallo-beta-lactamase superfamily. Class-B beta-lactamase family.</text>
</comment>
<organism evidence="3">
    <name type="scientific">Methyloraptor flagellatus</name>
    <dbReference type="NCBI Taxonomy" id="3162530"/>
    <lineage>
        <taxon>Bacteria</taxon>
        <taxon>Pseudomonadati</taxon>
        <taxon>Pseudomonadota</taxon>
        <taxon>Alphaproteobacteria</taxon>
        <taxon>Hyphomicrobiales</taxon>
        <taxon>Ancalomicrobiaceae</taxon>
        <taxon>Methyloraptor</taxon>
    </lineage>
</organism>
<dbReference type="GO" id="GO:0017001">
    <property type="term" value="P:antibiotic catabolic process"/>
    <property type="evidence" value="ECO:0007669"/>
    <property type="project" value="UniProtKB-ARBA"/>
</dbReference>
<dbReference type="CDD" id="cd16282">
    <property type="entry name" value="metallo-hydrolase-like_MBL-fold"/>
    <property type="match status" value="1"/>
</dbReference>
<dbReference type="AlphaFoldDB" id="A0AAU7X6T5"/>
<name>A0AAU7X6T5_9HYPH</name>